<keyword evidence="1" id="KW-0812">Transmembrane</keyword>
<dbReference type="AlphaFoldDB" id="A0A3G7UBB7"/>
<accession>A0A3G7UBB7</accession>
<evidence type="ECO:0000313" key="2">
    <source>
        <dbReference type="EMBL" id="AZE55916.1"/>
    </source>
</evidence>
<evidence type="ECO:0000256" key="1">
    <source>
        <dbReference type="SAM" id="Phobius"/>
    </source>
</evidence>
<evidence type="ECO:0000313" key="3">
    <source>
        <dbReference type="Proteomes" id="UP000268696"/>
    </source>
</evidence>
<sequence>MKLHKYLESFVYCTFLVLLASILIGLTGAVFEAIFAGLMP</sequence>
<dbReference type="Proteomes" id="UP000268696">
    <property type="component" value="Chromosome"/>
</dbReference>
<organism evidence="2 3">
    <name type="scientific">Pseudomonas synxantha</name>
    <dbReference type="NCBI Taxonomy" id="47883"/>
    <lineage>
        <taxon>Bacteria</taxon>
        <taxon>Pseudomonadati</taxon>
        <taxon>Pseudomonadota</taxon>
        <taxon>Gammaproteobacteria</taxon>
        <taxon>Pseudomonadales</taxon>
        <taxon>Pseudomonadaceae</taxon>
        <taxon>Pseudomonas</taxon>
    </lineage>
</organism>
<protein>
    <submittedName>
        <fullName evidence="2">Uncharacterized protein</fullName>
    </submittedName>
</protein>
<keyword evidence="1" id="KW-1133">Transmembrane helix</keyword>
<dbReference type="EMBL" id="CP027754">
    <property type="protein sequence ID" value="AZE55916.1"/>
    <property type="molecule type" value="Genomic_DNA"/>
</dbReference>
<reference evidence="2 3" key="1">
    <citation type="submission" date="2018-03" db="EMBL/GenBank/DDBJ databases">
        <title>Diversity of phytobeneficial traits revealed by whole-genome analysis of worldwide-isolated phenazine-producing Pseudomonas spp.</title>
        <authorList>
            <person name="Biessy A."/>
            <person name="Novinscak A."/>
            <person name="Blom J."/>
            <person name="Leger G."/>
            <person name="Thomashow L.S."/>
            <person name="Cazorla F.M."/>
            <person name="Josic D."/>
            <person name="Filion M."/>
        </authorList>
    </citation>
    <scope>NUCLEOTIDE SEQUENCE [LARGE SCALE GENOMIC DNA]</scope>
    <source>
        <strain evidence="2 3">30B</strain>
    </source>
</reference>
<feature type="transmembrane region" description="Helical" evidence="1">
    <location>
        <begin position="12"/>
        <end position="38"/>
    </location>
</feature>
<keyword evidence="1" id="KW-0472">Membrane</keyword>
<gene>
    <name evidence="2" type="ORF">C4K03_3763</name>
</gene>
<dbReference type="RefSeq" id="WP_277425571.1">
    <property type="nucleotide sequence ID" value="NZ_CP027754.1"/>
</dbReference>
<proteinExistence type="predicted"/>
<name>A0A3G7UBB7_9PSED</name>